<dbReference type="Proteomes" id="UP000294726">
    <property type="component" value="Chromosome"/>
</dbReference>
<name>A0AAQ2UQW9_OENOE</name>
<dbReference type="EMBL" id="LR031358">
    <property type="protein sequence ID" value="VDB97504.1"/>
    <property type="molecule type" value="Genomic_DNA"/>
</dbReference>
<dbReference type="RefSeq" id="WP_186414122.1">
    <property type="nucleotide sequence ID" value="NZ_LR031358.1"/>
</dbReference>
<organism evidence="1 2">
    <name type="scientific">Oenococcus oeni</name>
    <name type="common">Leuconostoc oenos</name>
    <dbReference type="NCBI Taxonomy" id="1247"/>
    <lineage>
        <taxon>Bacteria</taxon>
        <taxon>Bacillati</taxon>
        <taxon>Bacillota</taxon>
        <taxon>Bacilli</taxon>
        <taxon>Lactobacillales</taxon>
        <taxon>Lactobacillaceae</taxon>
        <taxon>Oenococcus</taxon>
    </lineage>
</organism>
<dbReference type="AlphaFoldDB" id="A0AAQ2UQW9"/>
<sequence>MIENEAWNLLDRASSYSTRLEKMIGSLKLDELNSKQAIIRLSVILSLSQAIRDDIKTFKEVTQIARPS</sequence>
<protein>
    <submittedName>
        <fullName evidence="1">Uncharacterized protein</fullName>
    </submittedName>
</protein>
<reference evidence="1 2" key="1">
    <citation type="submission" date="2018-08" db="EMBL/GenBank/DDBJ databases">
        <authorList>
            <person name="Lorentzen P. G. S. M."/>
        </authorList>
    </citation>
    <scope>NUCLEOTIDE SEQUENCE [LARGE SCALE GENOMIC DNA]</scope>
    <source>
        <strain evidence="1 2">CRBO_1381</strain>
    </source>
</reference>
<gene>
    <name evidence="1" type="ORF">OENI_0488</name>
</gene>
<accession>A0AAQ2UQW9</accession>
<proteinExistence type="predicted"/>
<evidence type="ECO:0000313" key="2">
    <source>
        <dbReference type="Proteomes" id="UP000294726"/>
    </source>
</evidence>
<evidence type="ECO:0000313" key="1">
    <source>
        <dbReference type="EMBL" id="VDB97504.1"/>
    </source>
</evidence>